<feature type="compositionally biased region" description="Polar residues" evidence="1">
    <location>
        <begin position="62"/>
        <end position="89"/>
    </location>
</feature>
<feature type="compositionally biased region" description="Polar residues" evidence="1">
    <location>
        <begin position="1"/>
        <end position="15"/>
    </location>
</feature>
<feature type="compositionally biased region" description="Low complexity" evidence="1">
    <location>
        <begin position="181"/>
        <end position="194"/>
    </location>
</feature>
<organism evidence="2">
    <name type="scientific">Timema genevievae</name>
    <name type="common">Walking stick</name>
    <dbReference type="NCBI Taxonomy" id="629358"/>
    <lineage>
        <taxon>Eukaryota</taxon>
        <taxon>Metazoa</taxon>
        <taxon>Ecdysozoa</taxon>
        <taxon>Arthropoda</taxon>
        <taxon>Hexapoda</taxon>
        <taxon>Insecta</taxon>
        <taxon>Pterygota</taxon>
        <taxon>Neoptera</taxon>
        <taxon>Polyneoptera</taxon>
        <taxon>Phasmatodea</taxon>
        <taxon>Timematodea</taxon>
        <taxon>Timematoidea</taxon>
        <taxon>Timematidae</taxon>
        <taxon>Timema</taxon>
    </lineage>
</organism>
<accession>A0A7R9K633</accession>
<dbReference type="AlphaFoldDB" id="A0A7R9K633"/>
<feature type="compositionally biased region" description="Polar residues" evidence="1">
    <location>
        <begin position="24"/>
        <end position="36"/>
    </location>
</feature>
<protein>
    <submittedName>
        <fullName evidence="2">Uncharacterized protein</fullName>
    </submittedName>
</protein>
<feature type="region of interest" description="Disordered" evidence="1">
    <location>
        <begin position="1"/>
        <end position="255"/>
    </location>
</feature>
<sequence length="558" mass="62049">MAENLVSSYTETPYNIQGRPDDGSPSSNQNVRQEQFFTGKKTAAIDLADNKRKSHRDGKDGNVTNGRNKVSPVSQSPTVSREPQPSSLISRIFSVHRNVTKGRNKVSPLSQSPSVSRNVSNVRGKVNQVSQSPSVSRNVTIGRDKKSPVKKSPSVSQNVTYGKGKVSPVASRKVTNGRNKVSPVSQSPSVSRNVSDVRRKVNPVSQSPSGSRTVTKGRGKVSSVIKSLSVSRNVNNGRGKVSEVSQSPSVSGESHKCLNQSTAAAENSDISYGDVLSSPKETISRENIALISNRRRRRRMKRMEISSSPHLWTLIHLYRRCRYLFKRRPYSLAKSPRYVTFLEPVNDAAFGEALHELTRISHAGITNSRPHKRASVNSLPVRDSPLVMTRSQIYQLNSQQLVEDLEREDFPNLVRSTWWSPEAIVRFEHLGTTDDFVPVVQDDETELPIKPTGGETKKLREPFSKFENVTFPLVQIKTSDSLCQNLEAFKSLLRCKKKENPQVDLQTTDVVGPVLFKFGDALDPIVFLALDPNQRRAQSVFLLDNLRLVPFLEIVDGA</sequence>
<evidence type="ECO:0000256" key="1">
    <source>
        <dbReference type="SAM" id="MobiDB-lite"/>
    </source>
</evidence>
<feature type="compositionally biased region" description="Polar residues" evidence="1">
    <location>
        <begin position="243"/>
        <end position="255"/>
    </location>
</feature>
<evidence type="ECO:0000313" key="2">
    <source>
        <dbReference type="EMBL" id="CAD7603219.1"/>
    </source>
</evidence>
<dbReference type="EMBL" id="OE843475">
    <property type="protein sequence ID" value="CAD7603219.1"/>
    <property type="molecule type" value="Genomic_DNA"/>
</dbReference>
<name>A0A7R9K633_TIMGE</name>
<feature type="compositionally biased region" description="Low complexity" evidence="1">
    <location>
        <begin position="114"/>
        <end position="123"/>
    </location>
</feature>
<feature type="compositionally biased region" description="Polar residues" evidence="1">
    <location>
        <begin position="203"/>
        <end position="214"/>
    </location>
</feature>
<reference evidence="2" key="1">
    <citation type="submission" date="2020-11" db="EMBL/GenBank/DDBJ databases">
        <authorList>
            <person name="Tran Van P."/>
        </authorList>
    </citation>
    <scope>NUCLEOTIDE SEQUENCE</scope>
</reference>
<gene>
    <name evidence="2" type="ORF">TGEB3V08_LOCUS8673</name>
</gene>
<feature type="compositionally biased region" description="Low complexity" evidence="1">
    <location>
        <begin position="220"/>
        <end position="231"/>
    </location>
</feature>
<feature type="compositionally biased region" description="Polar residues" evidence="1">
    <location>
        <begin position="127"/>
        <end position="139"/>
    </location>
</feature>
<proteinExistence type="predicted"/>